<feature type="compositionally biased region" description="Polar residues" evidence="3">
    <location>
        <begin position="221"/>
        <end position="235"/>
    </location>
</feature>
<comment type="caution">
    <text evidence="5">The sequence shown here is derived from an EMBL/GenBank/DDBJ whole genome shotgun (WGS) entry which is preliminary data.</text>
</comment>
<accession>A0A5C7HP89</accession>
<name>A0A5C7HP89_9ROSI</name>
<keyword evidence="6" id="KW-1185">Reference proteome</keyword>
<dbReference type="Pfam" id="PF03227">
    <property type="entry name" value="GILT"/>
    <property type="match status" value="1"/>
</dbReference>
<gene>
    <name evidence="5" type="ORF">EZV62_016712</name>
</gene>
<dbReference type="OrthoDB" id="958254at2759"/>
<reference evidence="6" key="1">
    <citation type="journal article" date="2019" name="Gigascience">
        <title>De novo genome assembly of the endangered Acer yangbiense, a plant species with extremely small populations endemic to Yunnan Province, China.</title>
        <authorList>
            <person name="Yang J."/>
            <person name="Wariss H.M."/>
            <person name="Tao L."/>
            <person name="Zhang R."/>
            <person name="Yun Q."/>
            <person name="Hollingsworth P."/>
            <person name="Dao Z."/>
            <person name="Luo G."/>
            <person name="Guo H."/>
            <person name="Ma Y."/>
            <person name="Sun W."/>
        </authorList>
    </citation>
    <scope>NUCLEOTIDE SEQUENCE [LARGE SCALE GENOMIC DNA]</scope>
    <source>
        <strain evidence="6">cv. Malutang</strain>
    </source>
</reference>
<dbReference type="PANTHER" id="PTHR13234:SF48">
    <property type="entry name" value="GAMMA INTERFERON RESPONSIVE LYSOSOMAL THIOL (GILT) REDUCTASE FAMILY PROTEIN"/>
    <property type="match status" value="1"/>
</dbReference>
<proteinExistence type="inferred from homology"/>
<evidence type="ECO:0000256" key="4">
    <source>
        <dbReference type="SAM" id="SignalP"/>
    </source>
</evidence>
<dbReference type="InterPro" id="IPR004911">
    <property type="entry name" value="Interferon-induced_GILT"/>
</dbReference>
<dbReference type="EMBL" id="VAHF01000007">
    <property type="protein sequence ID" value="TXG58883.1"/>
    <property type="molecule type" value="Genomic_DNA"/>
</dbReference>
<evidence type="ECO:0000256" key="1">
    <source>
        <dbReference type="ARBA" id="ARBA00005679"/>
    </source>
</evidence>
<organism evidence="5 6">
    <name type="scientific">Acer yangbiense</name>
    <dbReference type="NCBI Taxonomy" id="1000413"/>
    <lineage>
        <taxon>Eukaryota</taxon>
        <taxon>Viridiplantae</taxon>
        <taxon>Streptophyta</taxon>
        <taxon>Embryophyta</taxon>
        <taxon>Tracheophyta</taxon>
        <taxon>Spermatophyta</taxon>
        <taxon>Magnoliopsida</taxon>
        <taxon>eudicotyledons</taxon>
        <taxon>Gunneridae</taxon>
        <taxon>Pentapetalae</taxon>
        <taxon>rosids</taxon>
        <taxon>malvids</taxon>
        <taxon>Sapindales</taxon>
        <taxon>Sapindaceae</taxon>
        <taxon>Hippocastanoideae</taxon>
        <taxon>Acereae</taxon>
        <taxon>Acer</taxon>
    </lineage>
</organism>
<evidence type="ECO:0008006" key="7">
    <source>
        <dbReference type="Google" id="ProtNLM"/>
    </source>
</evidence>
<dbReference type="PANTHER" id="PTHR13234">
    <property type="entry name" value="GAMMA-INTERFERON INDUCIBLE LYSOSOMAL THIOL REDUCTASE GILT"/>
    <property type="match status" value="1"/>
</dbReference>
<feature type="region of interest" description="Disordered" evidence="3">
    <location>
        <begin position="221"/>
        <end position="242"/>
    </location>
</feature>
<sequence length="242" mass="27393">MLHKNPSQLHKMACKKLLLMFSLLVSLLLLLSISPCATENVTVSVYYETLCPYCADFIVNHLVKLFQNGLISIVNLRMIPWGNAFIQSDGNFACQHGPDECLLNTIEACTVAVYPDVVKHFNFIYCVEHLTLQRKQAEWMSCFDTARLSEVPINCYKNGYGKQLEQNYATETGQLNPPHRFVPWVVVNNQPLQEDFMNFASYVCKAYRGTKLPQACRSLSKSENLPKNSDSTNSVCYAGEDT</sequence>
<evidence type="ECO:0000313" key="6">
    <source>
        <dbReference type="Proteomes" id="UP000323000"/>
    </source>
</evidence>
<evidence type="ECO:0000256" key="2">
    <source>
        <dbReference type="ARBA" id="ARBA00023180"/>
    </source>
</evidence>
<evidence type="ECO:0000256" key="3">
    <source>
        <dbReference type="SAM" id="MobiDB-lite"/>
    </source>
</evidence>
<feature type="signal peptide" evidence="4">
    <location>
        <begin position="1"/>
        <end position="38"/>
    </location>
</feature>
<protein>
    <recommendedName>
        <fullName evidence="7">Saposin A-type domain-containing protein</fullName>
    </recommendedName>
</protein>
<dbReference type="GO" id="GO:0016671">
    <property type="term" value="F:oxidoreductase activity, acting on a sulfur group of donors, disulfide as acceptor"/>
    <property type="evidence" value="ECO:0007669"/>
    <property type="project" value="InterPro"/>
</dbReference>
<comment type="similarity">
    <text evidence="1">Belongs to the GILT family.</text>
</comment>
<keyword evidence="4" id="KW-0732">Signal</keyword>
<dbReference type="AlphaFoldDB" id="A0A5C7HP89"/>
<dbReference type="Proteomes" id="UP000323000">
    <property type="component" value="Chromosome 7"/>
</dbReference>
<feature type="chain" id="PRO_5023063255" description="Saposin A-type domain-containing protein" evidence="4">
    <location>
        <begin position="39"/>
        <end position="242"/>
    </location>
</feature>
<keyword evidence="2" id="KW-0325">Glycoprotein</keyword>
<evidence type="ECO:0000313" key="5">
    <source>
        <dbReference type="EMBL" id="TXG58883.1"/>
    </source>
</evidence>